<evidence type="ECO:0000256" key="3">
    <source>
        <dbReference type="PIRSR" id="PIRSR606689-1"/>
    </source>
</evidence>
<gene>
    <name evidence="5" type="ORF">AKO1_012787</name>
</gene>
<evidence type="ECO:0008006" key="7">
    <source>
        <dbReference type="Google" id="ProtNLM"/>
    </source>
</evidence>
<keyword evidence="2 3" id="KW-0342">GTP-binding</keyword>
<keyword evidence="1 3" id="KW-0547">Nucleotide-binding</keyword>
<dbReference type="SUPFAM" id="SSF52540">
    <property type="entry name" value="P-loop containing nucleoside triphosphate hydrolases"/>
    <property type="match status" value="1"/>
</dbReference>
<dbReference type="Pfam" id="PF00025">
    <property type="entry name" value="Arf"/>
    <property type="match status" value="1"/>
</dbReference>
<dbReference type="PROSITE" id="PS51417">
    <property type="entry name" value="ARF"/>
    <property type="match status" value="1"/>
</dbReference>
<feature type="binding site" evidence="3">
    <location>
        <begin position="25"/>
        <end position="32"/>
    </location>
    <ligand>
        <name>GTP</name>
        <dbReference type="ChEBI" id="CHEBI:37565"/>
    </ligand>
</feature>
<dbReference type="GO" id="GO:0097500">
    <property type="term" value="P:receptor localization to non-motile cilium"/>
    <property type="evidence" value="ECO:0007669"/>
    <property type="project" value="TreeGrafter"/>
</dbReference>
<dbReference type="AlphaFoldDB" id="A0AAW2YVW3"/>
<dbReference type="SMART" id="SM00177">
    <property type="entry name" value="ARF"/>
    <property type="match status" value="1"/>
</dbReference>
<dbReference type="InterPro" id="IPR051995">
    <property type="entry name" value="Ciliary_GTPase"/>
</dbReference>
<reference evidence="5 6" key="1">
    <citation type="submission" date="2024-03" db="EMBL/GenBank/DDBJ databases">
        <title>The Acrasis kona genome and developmental transcriptomes reveal deep origins of eukaryotic multicellular pathways.</title>
        <authorList>
            <person name="Sheikh S."/>
            <person name="Fu C.-J."/>
            <person name="Brown M.W."/>
            <person name="Baldauf S.L."/>
        </authorList>
    </citation>
    <scope>NUCLEOTIDE SEQUENCE [LARGE SCALE GENOMIC DNA]</scope>
    <source>
        <strain evidence="5 6">ATCC MYA-3509</strain>
    </source>
</reference>
<evidence type="ECO:0000313" key="5">
    <source>
        <dbReference type="EMBL" id="KAL0481255.1"/>
    </source>
</evidence>
<sequence>MFSLGQFIFRKIVLTGRSLTITIFGLDNAGMTKEVPVAVVPTFGQNVCRLKYKGTDMEIQDVGGDKNLRKHWHQRYRESDIILFVIDCTDEQDRLQESIDELTNIVNHKEADGAAFCICANKMERVNTDNFITSAADLIEKFELKRLFSNKNYTVIETSTGSVVEDEFYKRKQLERKTRFGAQTQIEIEKDDEEKSKFPIDSHYGVQSVLAYFDKCVRNDKEVKRRSSNNKQKKR</sequence>
<dbReference type="Proteomes" id="UP001431209">
    <property type="component" value="Unassembled WGS sequence"/>
</dbReference>
<dbReference type="PANTHER" id="PTHR46090">
    <property type="entry name" value="ADP-RIBOSYLATION FACTOR-LIKE PROTEIN 13B"/>
    <property type="match status" value="1"/>
</dbReference>
<keyword evidence="4" id="KW-0460">Magnesium</keyword>
<feature type="binding site" evidence="4">
    <location>
        <position position="32"/>
    </location>
    <ligand>
        <name>Mg(2+)</name>
        <dbReference type="ChEBI" id="CHEBI:18420"/>
    </ligand>
</feature>
<dbReference type="PANTHER" id="PTHR46090:SF2">
    <property type="entry name" value="ADP-RIBOSYLATION FACTOR-LIKE PROTEIN 13B"/>
    <property type="match status" value="1"/>
</dbReference>
<accession>A0AAW2YVW3</accession>
<dbReference type="GO" id="GO:0005525">
    <property type="term" value="F:GTP binding"/>
    <property type="evidence" value="ECO:0007669"/>
    <property type="project" value="UniProtKB-KW"/>
</dbReference>
<feature type="binding site" evidence="4">
    <location>
        <position position="42"/>
    </location>
    <ligand>
        <name>Mg(2+)</name>
        <dbReference type="ChEBI" id="CHEBI:18420"/>
    </ligand>
</feature>
<evidence type="ECO:0000256" key="4">
    <source>
        <dbReference type="PIRSR" id="PIRSR606689-2"/>
    </source>
</evidence>
<dbReference type="GO" id="GO:1905515">
    <property type="term" value="P:non-motile cilium assembly"/>
    <property type="evidence" value="ECO:0007669"/>
    <property type="project" value="TreeGrafter"/>
</dbReference>
<dbReference type="GO" id="GO:0003924">
    <property type="term" value="F:GTPase activity"/>
    <property type="evidence" value="ECO:0007669"/>
    <property type="project" value="InterPro"/>
</dbReference>
<comment type="caution">
    <text evidence="5">The sequence shown here is derived from an EMBL/GenBank/DDBJ whole genome shotgun (WGS) entry which is preliminary data.</text>
</comment>
<dbReference type="InterPro" id="IPR027417">
    <property type="entry name" value="P-loop_NTPase"/>
</dbReference>
<name>A0AAW2YVW3_9EUKA</name>
<feature type="binding site" evidence="3">
    <location>
        <position position="64"/>
    </location>
    <ligand>
        <name>GTP</name>
        <dbReference type="ChEBI" id="CHEBI:37565"/>
    </ligand>
</feature>
<keyword evidence="6" id="KW-1185">Reference proteome</keyword>
<dbReference type="GO" id="GO:0060170">
    <property type="term" value="C:ciliary membrane"/>
    <property type="evidence" value="ECO:0007669"/>
    <property type="project" value="TreeGrafter"/>
</dbReference>
<dbReference type="GO" id="GO:0046872">
    <property type="term" value="F:metal ion binding"/>
    <property type="evidence" value="ECO:0007669"/>
    <property type="project" value="UniProtKB-KW"/>
</dbReference>
<dbReference type="GO" id="GO:0097730">
    <property type="term" value="C:non-motile cilium"/>
    <property type="evidence" value="ECO:0007669"/>
    <property type="project" value="TreeGrafter"/>
</dbReference>
<keyword evidence="4" id="KW-0479">Metal-binding</keyword>
<feature type="binding site" evidence="3">
    <location>
        <begin position="121"/>
        <end position="124"/>
    </location>
    <ligand>
        <name>GTP</name>
        <dbReference type="ChEBI" id="CHEBI:37565"/>
    </ligand>
</feature>
<dbReference type="InterPro" id="IPR006689">
    <property type="entry name" value="Small_GTPase_ARF/SAR"/>
</dbReference>
<evidence type="ECO:0000256" key="2">
    <source>
        <dbReference type="ARBA" id="ARBA00023134"/>
    </source>
</evidence>
<evidence type="ECO:0000313" key="6">
    <source>
        <dbReference type="Proteomes" id="UP001431209"/>
    </source>
</evidence>
<protein>
    <recommendedName>
        <fullName evidence="7">ADP-ribosylation factor</fullName>
    </recommendedName>
</protein>
<dbReference type="Gene3D" id="3.40.50.300">
    <property type="entry name" value="P-loop containing nucleotide triphosphate hydrolases"/>
    <property type="match status" value="1"/>
</dbReference>
<organism evidence="5 6">
    <name type="scientific">Acrasis kona</name>
    <dbReference type="NCBI Taxonomy" id="1008807"/>
    <lineage>
        <taxon>Eukaryota</taxon>
        <taxon>Discoba</taxon>
        <taxon>Heterolobosea</taxon>
        <taxon>Tetramitia</taxon>
        <taxon>Eutetramitia</taxon>
        <taxon>Acrasidae</taxon>
        <taxon>Acrasis</taxon>
    </lineage>
</organism>
<dbReference type="EMBL" id="JAOPGA020000741">
    <property type="protein sequence ID" value="KAL0481255.1"/>
    <property type="molecule type" value="Genomic_DNA"/>
</dbReference>
<evidence type="ECO:0000256" key="1">
    <source>
        <dbReference type="ARBA" id="ARBA00022741"/>
    </source>
</evidence>
<proteinExistence type="predicted"/>